<reference evidence="3" key="2">
    <citation type="submission" date="2020-08" db="EMBL/GenBank/DDBJ databases">
        <title>Plant Genome Project.</title>
        <authorList>
            <person name="Zhang R.-G."/>
        </authorList>
    </citation>
    <scope>NUCLEOTIDE SEQUENCE</scope>
    <source>
        <strain evidence="3">Huo1</strain>
        <tissue evidence="3">Leaf</tissue>
    </source>
</reference>
<protein>
    <recommendedName>
        <fullName evidence="2">PDZ domain-containing protein</fullName>
    </recommendedName>
</protein>
<keyword evidence="4" id="KW-1185">Reference proteome</keyword>
<dbReference type="PANTHER" id="PTHR12651:SF1">
    <property type="entry name" value="26S PROTEASOME NON-ATPASE REGULATORY SUBUNIT 9"/>
    <property type="match status" value="1"/>
</dbReference>
<sequence>MVATNLKAETMKLMEKRSGIEEEMNVIIERLCQPGGPGLSGNLVDSEGFPRTDIDIPTVRADRHRLAELRSDHKDITEKMSQNIELLHSAKHTTATSSVKDSGPSAGMYASLGNSVAIDASSAMDADFGIGRAFAIVDEITELSPAAEDGLQLGDQILKFGNVGGGESFLQQLAAEAQQKQGEAVPLVVSRQGSLINLTVTPRTWPGRGLLGPIKCHLVGKDVITTFGENLSFGVWRCEKVLWEVCNKPFIPRADFSMWKHCRSNMASRQVRDWEKMASRQVSMVILREDSGDWSGSSCCEAGKSSAAYGISVRDSG</sequence>
<name>A0A8X8YDK4_SALSN</name>
<dbReference type="PANTHER" id="PTHR12651">
    <property type="entry name" value="26S PROTEASOME NON-ATPASE REGULATORY SUBUNIT 9"/>
    <property type="match status" value="1"/>
</dbReference>
<dbReference type="Proteomes" id="UP000298416">
    <property type="component" value="Unassembled WGS sequence"/>
</dbReference>
<dbReference type="AlphaFoldDB" id="A0A8X8YDK4"/>
<proteinExistence type="predicted"/>
<dbReference type="InterPro" id="IPR040815">
    <property type="entry name" value="Nas2_N"/>
</dbReference>
<reference evidence="3" key="1">
    <citation type="submission" date="2018-01" db="EMBL/GenBank/DDBJ databases">
        <authorList>
            <person name="Mao J.F."/>
        </authorList>
    </citation>
    <scope>NUCLEOTIDE SEQUENCE</scope>
    <source>
        <strain evidence="3">Huo1</strain>
        <tissue evidence="3">Leaf</tissue>
    </source>
</reference>
<dbReference type="GO" id="GO:0005737">
    <property type="term" value="C:cytoplasm"/>
    <property type="evidence" value="ECO:0007669"/>
    <property type="project" value="TreeGrafter"/>
</dbReference>
<dbReference type="Gene3D" id="2.30.42.10">
    <property type="match status" value="1"/>
</dbReference>
<dbReference type="PROSITE" id="PS50106">
    <property type="entry name" value="PDZ"/>
    <property type="match status" value="1"/>
</dbReference>
<dbReference type="InterPro" id="IPR036034">
    <property type="entry name" value="PDZ_sf"/>
</dbReference>
<evidence type="ECO:0000313" key="4">
    <source>
        <dbReference type="Proteomes" id="UP000298416"/>
    </source>
</evidence>
<evidence type="ECO:0000313" key="3">
    <source>
        <dbReference type="EMBL" id="KAG6427786.1"/>
    </source>
</evidence>
<accession>A0A8X8YDK4</accession>
<dbReference type="Pfam" id="PF18265">
    <property type="entry name" value="Nas2_N"/>
    <property type="match status" value="1"/>
</dbReference>
<organism evidence="3">
    <name type="scientific">Salvia splendens</name>
    <name type="common">Scarlet sage</name>
    <dbReference type="NCBI Taxonomy" id="180675"/>
    <lineage>
        <taxon>Eukaryota</taxon>
        <taxon>Viridiplantae</taxon>
        <taxon>Streptophyta</taxon>
        <taxon>Embryophyta</taxon>
        <taxon>Tracheophyta</taxon>
        <taxon>Spermatophyta</taxon>
        <taxon>Magnoliopsida</taxon>
        <taxon>eudicotyledons</taxon>
        <taxon>Gunneridae</taxon>
        <taxon>Pentapetalae</taxon>
        <taxon>asterids</taxon>
        <taxon>lamiids</taxon>
        <taxon>Lamiales</taxon>
        <taxon>Lamiaceae</taxon>
        <taxon>Nepetoideae</taxon>
        <taxon>Mentheae</taxon>
        <taxon>Salviinae</taxon>
        <taxon>Salvia</taxon>
        <taxon>Salvia subgen. Calosphace</taxon>
        <taxon>core Calosphace</taxon>
    </lineage>
</organism>
<feature type="domain" description="PDZ" evidence="2">
    <location>
        <begin position="115"/>
        <end position="193"/>
    </location>
</feature>
<comment type="caution">
    <text evidence="3">The sequence shown here is derived from an EMBL/GenBank/DDBJ whole genome shotgun (WGS) entry which is preliminary data.</text>
</comment>
<dbReference type="GO" id="GO:0070682">
    <property type="term" value="P:proteasome regulatory particle assembly"/>
    <property type="evidence" value="ECO:0007669"/>
    <property type="project" value="InterPro"/>
</dbReference>
<dbReference type="EMBL" id="PNBA02000004">
    <property type="protein sequence ID" value="KAG6427786.1"/>
    <property type="molecule type" value="Genomic_DNA"/>
</dbReference>
<gene>
    <name evidence="3" type="ORF">SASPL_112033</name>
</gene>
<evidence type="ECO:0000256" key="1">
    <source>
        <dbReference type="ARBA" id="ARBA00023186"/>
    </source>
</evidence>
<dbReference type="FunFam" id="2.30.42.10:FF:000107">
    <property type="entry name" value="26S proteasome non-ATPase regulatory subunit 9"/>
    <property type="match status" value="1"/>
</dbReference>
<keyword evidence="1" id="KW-0143">Chaperone</keyword>
<dbReference type="SMART" id="SM00228">
    <property type="entry name" value="PDZ"/>
    <property type="match status" value="1"/>
</dbReference>
<evidence type="ECO:0000259" key="2">
    <source>
        <dbReference type="PROSITE" id="PS50106"/>
    </source>
</evidence>
<dbReference type="InterPro" id="IPR035269">
    <property type="entry name" value="PSMD9"/>
</dbReference>
<dbReference type="Gene3D" id="6.10.140.1710">
    <property type="match status" value="1"/>
</dbReference>
<dbReference type="GO" id="GO:0005634">
    <property type="term" value="C:nucleus"/>
    <property type="evidence" value="ECO:0007669"/>
    <property type="project" value="TreeGrafter"/>
</dbReference>
<dbReference type="SUPFAM" id="SSF50156">
    <property type="entry name" value="PDZ domain-like"/>
    <property type="match status" value="1"/>
</dbReference>
<dbReference type="InterPro" id="IPR001478">
    <property type="entry name" value="PDZ"/>
</dbReference>